<evidence type="ECO:0000256" key="1">
    <source>
        <dbReference type="ARBA" id="ARBA00022614"/>
    </source>
</evidence>
<protein>
    <recommendedName>
        <fullName evidence="4">Leucine-rich repeat-containing N-terminal plant-type domain-containing protein</fullName>
    </recommendedName>
</protein>
<organism evidence="5 6">
    <name type="scientific">Citrus x changshan-huyou</name>
    <dbReference type="NCBI Taxonomy" id="2935761"/>
    <lineage>
        <taxon>Eukaryota</taxon>
        <taxon>Viridiplantae</taxon>
        <taxon>Streptophyta</taxon>
        <taxon>Embryophyta</taxon>
        <taxon>Tracheophyta</taxon>
        <taxon>Spermatophyta</taxon>
        <taxon>Magnoliopsida</taxon>
        <taxon>eudicotyledons</taxon>
        <taxon>Gunneridae</taxon>
        <taxon>Pentapetalae</taxon>
        <taxon>rosids</taxon>
        <taxon>malvids</taxon>
        <taxon>Sapindales</taxon>
        <taxon>Rutaceae</taxon>
        <taxon>Aurantioideae</taxon>
        <taxon>Citrus</taxon>
    </lineage>
</organism>
<comment type="caution">
    <text evidence="5">The sequence shown here is derived from an EMBL/GenBank/DDBJ whole genome shotgun (WGS) entry which is preliminary data.</text>
</comment>
<feature type="region of interest" description="Disordered" evidence="3">
    <location>
        <begin position="116"/>
        <end position="137"/>
    </location>
</feature>
<proteinExistence type="predicted"/>
<evidence type="ECO:0000256" key="3">
    <source>
        <dbReference type="SAM" id="MobiDB-lite"/>
    </source>
</evidence>
<keyword evidence="1" id="KW-0433">Leucine-rich repeat</keyword>
<keyword evidence="2" id="KW-0677">Repeat</keyword>
<dbReference type="AlphaFoldDB" id="A0AAP0QXS3"/>
<dbReference type="Pfam" id="PF08263">
    <property type="entry name" value="LRRNT_2"/>
    <property type="match status" value="1"/>
</dbReference>
<feature type="compositionally biased region" description="Basic and acidic residues" evidence="3">
    <location>
        <begin position="117"/>
        <end position="137"/>
    </location>
</feature>
<dbReference type="EMBL" id="JBCGBO010000002">
    <property type="protein sequence ID" value="KAK9221936.1"/>
    <property type="molecule type" value="Genomic_DNA"/>
</dbReference>
<evidence type="ECO:0000313" key="5">
    <source>
        <dbReference type="EMBL" id="KAK9221936.1"/>
    </source>
</evidence>
<dbReference type="InterPro" id="IPR032675">
    <property type="entry name" value="LRR_dom_sf"/>
</dbReference>
<dbReference type="Proteomes" id="UP001428341">
    <property type="component" value="Unassembled WGS sequence"/>
</dbReference>
<dbReference type="InterPro" id="IPR013210">
    <property type="entry name" value="LRR_N_plant-typ"/>
</dbReference>
<evidence type="ECO:0000256" key="2">
    <source>
        <dbReference type="ARBA" id="ARBA00022737"/>
    </source>
</evidence>
<keyword evidence="6" id="KW-1185">Reference proteome</keyword>
<feature type="domain" description="Leucine-rich repeat-containing N-terminal plant-type" evidence="4">
    <location>
        <begin position="62"/>
        <end position="93"/>
    </location>
</feature>
<sequence length="137" mass="15138">MSCISLSAKIAVILLRVTDIGNNDSASFALLCLTLLSGILQLETIKLSFSQPALGPGCEEVEKEALLQFKQNLTDLSRRLLSWVGDDCCSWRGRQPNKQPNLATALCPAQREPLIPELKDSDDKGLQQEKEQKYSYG</sequence>
<accession>A0AAP0QXS3</accession>
<name>A0AAP0QXS3_9ROSI</name>
<dbReference type="Gene3D" id="3.80.10.10">
    <property type="entry name" value="Ribonuclease Inhibitor"/>
    <property type="match status" value="1"/>
</dbReference>
<gene>
    <name evidence="5" type="ORF">WN944_010367</name>
</gene>
<evidence type="ECO:0000313" key="6">
    <source>
        <dbReference type="Proteomes" id="UP001428341"/>
    </source>
</evidence>
<reference evidence="5 6" key="1">
    <citation type="submission" date="2024-05" db="EMBL/GenBank/DDBJ databases">
        <title>Haplotype-resolved chromosome-level genome assembly of Huyou (Citrus changshanensis).</title>
        <authorList>
            <person name="Miao C."/>
            <person name="Chen W."/>
            <person name="Wu Y."/>
            <person name="Wang L."/>
            <person name="Zhao S."/>
            <person name="Grierson D."/>
            <person name="Xu C."/>
            <person name="Chen K."/>
        </authorList>
    </citation>
    <scope>NUCLEOTIDE SEQUENCE [LARGE SCALE GENOMIC DNA]</scope>
    <source>
        <strain evidence="5">01-14</strain>
        <tissue evidence="5">Leaf</tissue>
    </source>
</reference>
<evidence type="ECO:0000259" key="4">
    <source>
        <dbReference type="Pfam" id="PF08263"/>
    </source>
</evidence>